<dbReference type="PANTHER" id="PTHR30336:SF4">
    <property type="entry name" value="ENVELOPE BIOGENESIS FACTOR ELYC"/>
    <property type="match status" value="1"/>
</dbReference>
<dbReference type="InterPro" id="IPR051599">
    <property type="entry name" value="Cell_Envelope_Assoc"/>
</dbReference>
<feature type="domain" description="DUF218" evidence="1">
    <location>
        <begin position="50"/>
        <end position="174"/>
    </location>
</feature>
<dbReference type="GO" id="GO:0043164">
    <property type="term" value="P:Gram-negative-bacterium-type cell wall biogenesis"/>
    <property type="evidence" value="ECO:0007669"/>
    <property type="project" value="TreeGrafter"/>
</dbReference>
<dbReference type="Gene3D" id="3.40.50.620">
    <property type="entry name" value="HUPs"/>
    <property type="match status" value="1"/>
</dbReference>
<comment type="caution">
    <text evidence="2">The sequence shown here is derived from an EMBL/GenBank/DDBJ whole genome shotgun (WGS) entry which is preliminary data.</text>
</comment>
<reference evidence="2" key="1">
    <citation type="submission" date="2020-09" db="EMBL/GenBank/DDBJ databases">
        <title>A novel bacterium of genus Hazenella, isolated from South China Sea.</title>
        <authorList>
            <person name="Huang H."/>
            <person name="Mo K."/>
            <person name="Hu Y."/>
        </authorList>
    </citation>
    <scope>NUCLEOTIDE SEQUENCE</scope>
    <source>
        <strain evidence="2">IB182357</strain>
    </source>
</reference>
<evidence type="ECO:0000259" key="1">
    <source>
        <dbReference type="Pfam" id="PF02698"/>
    </source>
</evidence>
<dbReference type="CDD" id="cd06259">
    <property type="entry name" value="YdcF-like"/>
    <property type="match status" value="1"/>
</dbReference>
<organism evidence="2 3">
    <name type="scientific">Polycladospora coralii</name>
    <dbReference type="NCBI Taxonomy" id="2771432"/>
    <lineage>
        <taxon>Bacteria</taxon>
        <taxon>Bacillati</taxon>
        <taxon>Bacillota</taxon>
        <taxon>Bacilli</taxon>
        <taxon>Bacillales</taxon>
        <taxon>Thermoactinomycetaceae</taxon>
        <taxon>Polycladospora</taxon>
    </lineage>
</organism>
<dbReference type="RefSeq" id="WP_191140492.1">
    <property type="nucleotide sequence ID" value="NZ_JACXAG020000006.1"/>
</dbReference>
<dbReference type="Pfam" id="PF02698">
    <property type="entry name" value="DUF218"/>
    <property type="match status" value="1"/>
</dbReference>
<dbReference type="GO" id="GO:0005886">
    <property type="term" value="C:plasma membrane"/>
    <property type="evidence" value="ECO:0007669"/>
    <property type="project" value="TreeGrafter"/>
</dbReference>
<dbReference type="PANTHER" id="PTHR30336">
    <property type="entry name" value="INNER MEMBRANE PROTEIN, PROBABLE PERMEASE"/>
    <property type="match status" value="1"/>
</dbReference>
<gene>
    <name evidence="2" type="ORF">IC620_09405</name>
</gene>
<dbReference type="Proteomes" id="UP000661691">
    <property type="component" value="Unassembled WGS sequence"/>
</dbReference>
<dbReference type="InterPro" id="IPR014729">
    <property type="entry name" value="Rossmann-like_a/b/a_fold"/>
</dbReference>
<name>A0A926RTA3_9BACL</name>
<dbReference type="InterPro" id="IPR003848">
    <property type="entry name" value="DUF218"/>
</dbReference>
<proteinExistence type="predicted"/>
<dbReference type="GO" id="GO:0000270">
    <property type="term" value="P:peptidoglycan metabolic process"/>
    <property type="evidence" value="ECO:0007669"/>
    <property type="project" value="TreeGrafter"/>
</dbReference>
<keyword evidence="3" id="KW-1185">Reference proteome</keyword>
<dbReference type="EMBL" id="JACXAH010000011">
    <property type="protein sequence ID" value="MBD1372570.1"/>
    <property type="molecule type" value="Genomic_DNA"/>
</dbReference>
<evidence type="ECO:0000313" key="3">
    <source>
        <dbReference type="Proteomes" id="UP000661691"/>
    </source>
</evidence>
<sequence>MSDHYAPYFLSEVQIQKITEVVFSNPSSFPQLDTYDLMLIFGGSHPAIWRTATSAFWGNKTNKILITGGYKKQPNLRHNTWIYGETPEAIVIREKLLQSGIPRSAVHIETRSTNSLQNVLYARATFPFHSTRTVLFVSKAYAVGRQYRTLKQHMPPHIQFTPLPVSVEISGKPLTPQNWLYHPVHRRFVLDEFRRIIHYGRLGHLQRILPSMNPFIKHPSLPLLQSAEMEK</sequence>
<evidence type="ECO:0000313" key="2">
    <source>
        <dbReference type="EMBL" id="MBD1372570.1"/>
    </source>
</evidence>
<protein>
    <submittedName>
        <fullName evidence="2">YdcF family protein</fullName>
    </submittedName>
</protein>
<dbReference type="AlphaFoldDB" id="A0A926RTA3"/>
<accession>A0A926RTA3</accession>